<keyword evidence="6" id="KW-0411">Iron-sulfur</keyword>
<dbReference type="SFLD" id="SFLDF00301">
    <property type="entry name" value="2-iminoacetate_synthase_(ThiH)"/>
    <property type="match status" value="1"/>
</dbReference>
<dbReference type="Proteomes" id="UP000244441">
    <property type="component" value="Chromosome"/>
</dbReference>
<dbReference type="RefSeq" id="WP_108601845.1">
    <property type="nucleotide sequence ID" value="NZ_CP026604.1"/>
</dbReference>
<keyword evidence="4" id="KW-0479">Metal-binding</keyword>
<dbReference type="InterPro" id="IPR013785">
    <property type="entry name" value="Aldolase_TIM"/>
</dbReference>
<keyword evidence="2" id="KW-0004">4Fe-4S</keyword>
<evidence type="ECO:0000256" key="1">
    <source>
        <dbReference type="ARBA" id="ARBA00001966"/>
    </source>
</evidence>
<dbReference type="PANTHER" id="PTHR43583:SF1">
    <property type="entry name" value="2-IMINOACETATE SYNTHASE"/>
    <property type="match status" value="1"/>
</dbReference>
<dbReference type="InterPro" id="IPR010722">
    <property type="entry name" value="BATS_dom"/>
</dbReference>
<dbReference type="SMART" id="SM00729">
    <property type="entry name" value="Elp3"/>
    <property type="match status" value="1"/>
</dbReference>
<dbReference type="GO" id="GO:0003824">
    <property type="term" value="F:catalytic activity"/>
    <property type="evidence" value="ECO:0007669"/>
    <property type="project" value="InterPro"/>
</dbReference>
<evidence type="ECO:0000313" key="10">
    <source>
        <dbReference type="Proteomes" id="UP000244441"/>
    </source>
</evidence>
<dbReference type="PROSITE" id="PS51918">
    <property type="entry name" value="RADICAL_SAM"/>
    <property type="match status" value="1"/>
</dbReference>
<dbReference type="InterPro" id="IPR007197">
    <property type="entry name" value="rSAM"/>
</dbReference>
<dbReference type="CDD" id="cd01335">
    <property type="entry name" value="Radical_SAM"/>
    <property type="match status" value="1"/>
</dbReference>
<dbReference type="InterPro" id="IPR012726">
    <property type="entry name" value="ThiH"/>
</dbReference>
<sequence>MAESFYQTSQLINWQQLNQQILATKKADIESIIVQAKSGLGLSLDQFAALISPAAQAYLPQMAQVSQQLTQQRFGKTIQLYIPLYLSNWCSNVCTYCGFSANNKVRRNALTPEQILAEAKAILAKGYQHILLVTGEMLKKVDTDYLCAAVKQLRPLFKHISLEVQPMSVADYQRLKQAGVDAVLVYQETYDPNTYQNYHLKGQKADYQHRLKTAERLGQAGMDKIGLGILLGLRDWRADSLVLAQHLAYLQKHYWRSRYSLSFPRLRPALGEISIQNKVSERDLLQLVCALRLMFPQVELSLSTRERAAFRDLLIPLGITTMSAESSTQPGGYAEQSAQELSQFDIDDNRNTPAICEAIAQQGYQAVMQDWQAEYNR</sequence>
<dbReference type="Pfam" id="PF04055">
    <property type="entry name" value="Radical_SAM"/>
    <property type="match status" value="1"/>
</dbReference>
<evidence type="ECO:0000313" key="9">
    <source>
        <dbReference type="EMBL" id="AWB65770.1"/>
    </source>
</evidence>
<dbReference type="OrthoDB" id="9801120at2"/>
<dbReference type="InterPro" id="IPR006638">
    <property type="entry name" value="Elp3/MiaA/NifB-like_rSAM"/>
</dbReference>
<comment type="cofactor">
    <cofactor evidence="7">
        <name>[2Fe-2S] cluster</name>
        <dbReference type="ChEBI" id="CHEBI:190135"/>
    </cofactor>
</comment>
<gene>
    <name evidence="9" type="ORF">C2869_04660</name>
</gene>
<dbReference type="Gene3D" id="3.20.20.70">
    <property type="entry name" value="Aldolase class I"/>
    <property type="match status" value="1"/>
</dbReference>
<dbReference type="SFLD" id="SFLDG01060">
    <property type="entry name" value="BATS_domain_containing"/>
    <property type="match status" value="1"/>
</dbReference>
<evidence type="ECO:0000256" key="4">
    <source>
        <dbReference type="ARBA" id="ARBA00022723"/>
    </source>
</evidence>
<evidence type="ECO:0000259" key="8">
    <source>
        <dbReference type="PROSITE" id="PS51918"/>
    </source>
</evidence>
<keyword evidence="3" id="KW-0949">S-adenosyl-L-methionine</keyword>
<accession>A0A2S0VNW2</accession>
<dbReference type="SFLD" id="SFLDS00029">
    <property type="entry name" value="Radical_SAM"/>
    <property type="match status" value="1"/>
</dbReference>
<dbReference type="GO" id="GO:0005506">
    <property type="term" value="F:iron ion binding"/>
    <property type="evidence" value="ECO:0007669"/>
    <property type="project" value="InterPro"/>
</dbReference>
<organism evidence="9 10">
    <name type="scientific">Saccharobesus litoralis</name>
    <dbReference type="NCBI Taxonomy" id="2172099"/>
    <lineage>
        <taxon>Bacteria</taxon>
        <taxon>Pseudomonadati</taxon>
        <taxon>Pseudomonadota</taxon>
        <taxon>Gammaproteobacteria</taxon>
        <taxon>Alteromonadales</taxon>
        <taxon>Alteromonadaceae</taxon>
        <taxon>Saccharobesus</taxon>
    </lineage>
</organism>
<keyword evidence="10" id="KW-1185">Reference proteome</keyword>
<dbReference type="SMART" id="SM00876">
    <property type="entry name" value="BATS"/>
    <property type="match status" value="1"/>
</dbReference>
<dbReference type="InterPro" id="IPR058240">
    <property type="entry name" value="rSAM_sf"/>
</dbReference>
<proteinExistence type="predicted"/>
<dbReference type="InterPro" id="IPR034428">
    <property type="entry name" value="ThiH/NoCL/HydG-like"/>
</dbReference>
<dbReference type="SUPFAM" id="SSF102114">
    <property type="entry name" value="Radical SAM enzymes"/>
    <property type="match status" value="1"/>
</dbReference>
<dbReference type="GO" id="GO:0009228">
    <property type="term" value="P:thiamine biosynthetic process"/>
    <property type="evidence" value="ECO:0007669"/>
    <property type="project" value="InterPro"/>
</dbReference>
<protein>
    <submittedName>
        <fullName evidence="9">2-iminoacetate synthase ThiH</fullName>
    </submittedName>
</protein>
<reference evidence="9 10" key="1">
    <citation type="submission" date="2018-01" db="EMBL/GenBank/DDBJ databases">
        <title>Genome sequence of a Cantenovulum-like bacteria.</title>
        <authorList>
            <person name="Tan W.R."/>
            <person name="Lau N.-S."/>
            <person name="Go F."/>
            <person name="Amirul A.-A.A."/>
        </authorList>
    </citation>
    <scope>NUCLEOTIDE SEQUENCE [LARGE SCALE GENOMIC DNA]</scope>
    <source>
        <strain evidence="9 10">CCB-QB4</strain>
    </source>
</reference>
<feature type="domain" description="Radical SAM core" evidence="8">
    <location>
        <begin position="76"/>
        <end position="297"/>
    </location>
</feature>
<keyword evidence="5" id="KW-0408">Iron</keyword>
<dbReference type="GO" id="GO:0051539">
    <property type="term" value="F:4 iron, 4 sulfur cluster binding"/>
    <property type="evidence" value="ECO:0007669"/>
    <property type="project" value="UniProtKB-KW"/>
</dbReference>
<evidence type="ECO:0000256" key="6">
    <source>
        <dbReference type="ARBA" id="ARBA00023014"/>
    </source>
</evidence>
<dbReference type="NCBIfam" id="TIGR02351">
    <property type="entry name" value="thiH"/>
    <property type="match status" value="1"/>
</dbReference>
<evidence type="ECO:0000256" key="7">
    <source>
        <dbReference type="ARBA" id="ARBA00034078"/>
    </source>
</evidence>
<dbReference type="AlphaFoldDB" id="A0A2S0VNW2"/>
<dbReference type="Pfam" id="PF06968">
    <property type="entry name" value="BATS"/>
    <property type="match status" value="1"/>
</dbReference>
<comment type="cofactor">
    <cofactor evidence="1">
        <name>[4Fe-4S] cluster</name>
        <dbReference type="ChEBI" id="CHEBI:49883"/>
    </cofactor>
</comment>
<dbReference type="KEGG" id="cate:C2869_04660"/>
<evidence type="ECO:0000256" key="5">
    <source>
        <dbReference type="ARBA" id="ARBA00023004"/>
    </source>
</evidence>
<dbReference type="EMBL" id="CP026604">
    <property type="protein sequence ID" value="AWB65770.1"/>
    <property type="molecule type" value="Genomic_DNA"/>
</dbReference>
<evidence type="ECO:0000256" key="2">
    <source>
        <dbReference type="ARBA" id="ARBA00022485"/>
    </source>
</evidence>
<name>A0A2S0VNW2_9ALTE</name>
<evidence type="ECO:0000256" key="3">
    <source>
        <dbReference type="ARBA" id="ARBA00022691"/>
    </source>
</evidence>
<dbReference type="PANTHER" id="PTHR43583">
    <property type="entry name" value="2-IMINOACETATE SYNTHASE"/>
    <property type="match status" value="1"/>
</dbReference>
<dbReference type="SFLD" id="SFLDG01081">
    <property type="entry name" value="cleavage_of_the_Ca-Cb_bond_in"/>
    <property type="match status" value="1"/>
</dbReference>